<dbReference type="InterPro" id="IPR017969">
    <property type="entry name" value="Heavy-metal-associated_CS"/>
</dbReference>
<reference evidence="3 4" key="1">
    <citation type="submission" date="2016-10" db="EMBL/GenBank/DDBJ databases">
        <authorList>
            <person name="de Groot N.N."/>
        </authorList>
    </citation>
    <scope>NUCLEOTIDE SEQUENCE [LARGE SCALE GENOMIC DNA]</scope>
    <source>
        <strain evidence="3 4">DSM 44637</strain>
    </source>
</reference>
<organism evidence="3 4">
    <name type="scientific">Amycolatopsis rubida</name>
    <dbReference type="NCBI Taxonomy" id="112413"/>
    <lineage>
        <taxon>Bacteria</taxon>
        <taxon>Bacillati</taxon>
        <taxon>Actinomycetota</taxon>
        <taxon>Actinomycetes</taxon>
        <taxon>Pseudonocardiales</taxon>
        <taxon>Pseudonocardiaceae</taxon>
        <taxon>Amycolatopsis</taxon>
    </lineage>
</organism>
<gene>
    <name evidence="3" type="ORF">SAMN05421854_101386</name>
</gene>
<dbReference type="InterPro" id="IPR036163">
    <property type="entry name" value="HMA_dom_sf"/>
</dbReference>
<dbReference type="AlphaFoldDB" id="A0A1I5DWI1"/>
<dbReference type="Proteomes" id="UP000199137">
    <property type="component" value="Unassembled WGS sequence"/>
</dbReference>
<proteinExistence type="predicted"/>
<dbReference type="Pfam" id="PF00403">
    <property type="entry name" value="HMA"/>
    <property type="match status" value="1"/>
</dbReference>
<evidence type="ECO:0000256" key="1">
    <source>
        <dbReference type="ARBA" id="ARBA00022723"/>
    </source>
</evidence>
<dbReference type="SUPFAM" id="SSF55008">
    <property type="entry name" value="HMA, heavy metal-associated domain"/>
    <property type="match status" value="1"/>
</dbReference>
<dbReference type="PROSITE" id="PS01047">
    <property type="entry name" value="HMA_1"/>
    <property type="match status" value="1"/>
</dbReference>
<dbReference type="Gene3D" id="3.30.70.100">
    <property type="match status" value="1"/>
</dbReference>
<accession>A0A1I5DWI1</accession>
<protein>
    <submittedName>
        <fullName evidence="3">Copper chaperone CopZ</fullName>
    </submittedName>
</protein>
<feature type="domain" description="HMA" evidence="2">
    <location>
        <begin position="34"/>
        <end position="99"/>
    </location>
</feature>
<dbReference type="PROSITE" id="PS50846">
    <property type="entry name" value="HMA_2"/>
    <property type="match status" value="1"/>
</dbReference>
<dbReference type="EMBL" id="FOWC01000001">
    <property type="protein sequence ID" value="SFO03645.1"/>
    <property type="molecule type" value="Genomic_DNA"/>
</dbReference>
<dbReference type="CDD" id="cd00371">
    <property type="entry name" value="HMA"/>
    <property type="match status" value="1"/>
</dbReference>
<evidence type="ECO:0000259" key="2">
    <source>
        <dbReference type="PROSITE" id="PS50846"/>
    </source>
</evidence>
<dbReference type="STRING" id="112413.SAMN05421854_101386"/>
<sequence length="105" mass="11211">MRIVLPDKAFYAGPATVDHPIVVRPEARRLADMSENTYLVTGMSCGHCAQSVTEELAEVPGVENVTVDVETGQVTVRSAEALDETAIRAAVEEAGYTYEGLASLV</sequence>
<evidence type="ECO:0000313" key="4">
    <source>
        <dbReference type="Proteomes" id="UP000199137"/>
    </source>
</evidence>
<name>A0A1I5DWI1_9PSEU</name>
<keyword evidence="1" id="KW-0479">Metal-binding</keyword>
<dbReference type="GO" id="GO:0046872">
    <property type="term" value="F:metal ion binding"/>
    <property type="evidence" value="ECO:0007669"/>
    <property type="project" value="UniProtKB-KW"/>
</dbReference>
<evidence type="ECO:0000313" key="3">
    <source>
        <dbReference type="EMBL" id="SFO03645.1"/>
    </source>
</evidence>
<dbReference type="InterPro" id="IPR006121">
    <property type="entry name" value="HMA_dom"/>
</dbReference>